<proteinExistence type="inferred from homology"/>
<dbReference type="RefSeq" id="WP_073239945.1">
    <property type="nucleotide sequence ID" value="NZ_FQUY01000026.1"/>
</dbReference>
<evidence type="ECO:0000256" key="8">
    <source>
        <dbReference type="ARBA" id="ARBA00038436"/>
    </source>
</evidence>
<evidence type="ECO:0000256" key="3">
    <source>
        <dbReference type="ARBA" id="ARBA00022475"/>
    </source>
</evidence>
<evidence type="ECO:0000256" key="4">
    <source>
        <dbReference type="ARBA" id="ARBA00022519"/>
    </source>
</evidence>
<dbReference type="EMBL" id="FQUY01000026">
    <property type="protein sequence ID" value="SHF47705.1"/>
    <property type="molecule type" value="Genomic_DNA"/>
</dbReference>
<dbReference type="Pfam" id="PF04290">
    <property type="entry name" value="DctQ"/>
    <property type="match status" value="1"/>
</dbReference>
<keyword evidence="6 9" id="KW-1133">Transmembrane helix</keyword>
<organism evidence="11 12">
    <name type="scientific">Desulforamulus putei DSM 12395</name>
    <dbReference type="NCBI Taxonomy" id="1121429"/>
    <lineage>
        <taxon>Bacteria</taxon>
        <taxon>Bacillati</taxon>
        <taxon>Bacillota</taxon>
        <taxon>Clostridia</taxon>
        <taxon>Eubacteriales</taxon>
        <taxon>Peptococcaceae</taxon>
        <taxon>Desulforamulus</taxon>
    </lineage>
</organism>
<evidence type="ECO:0000259" key="10">
    <source>
        <dbReference type="Pfam" id="PF04290"/>
    </source>
</evidence>
<reference evidence="12" key="1">
    <citation type="submission" date="2016-11" db="EMBL/GenBank/DDBJ databases">
        <authorList>
            <person name="Varghese N."/>
            <person name="Submissions S."/>
        </authorList>
    </citation>
    <scope>NUCLEOTIDE SEQUENCE [LARGE SCALE GENOMIC DNA]</scope>
    <source>
        <strain evidence="12">DSM 12395</strain>
    </source>
</reference>
<name>A0A1M5BZ45_9FIRM</name>
<keyword evidence="4" id="KW-0997">Cell inner membrane</keyword>
<comment type="subcellular location">
    <subcellularLocation>
        <location evidence="1">Cell inner membrane</location>
        <topology evidence="1">Multi-pass membrane protein</topology>
    </subcellularLocation>
</comment>
<dbReference type="GO" id="GO:0015740">
    <property type="term" value="P:C4-dicarboxylate transport"/>
    <property type="evidence" value="ECO:0007669"/>
    <property type="project" value="TreeGrafter"/>
</dbReference>
<dbReference type="PANTHER" id="PTHR35011:SF2">
    <property type="entry name" value="2,3-DIKETO-L-GULONATE TRAP TRANSPORTER SMALL PERMEASE PROTEIN YIAM"/>
    <property type="match status" value="1"/>
</dbReference>
<protein>
    <submittedName>
        <fullName evidence="11">TRAP-type C4-dicarboxylate transport system, small permease component</fullName>
    </submittedName>
</protein>
<evidence type="ECO:0000256" key="6">
    <source>
        <dbReference type="ARBA" id="ARBA00022989"/>
    </source>
</evidence>
<feature type="domain" description="Tripartite ATP-independent periplasmic transporters DctQ component" evidence="10">
    <location>
        <begin position="24"/>
        <end position="151"/>
    </location>
</feature>
<evidence type="ECO:0000256" key="5">
    <source>
        <dbReference type="ARBA" id="ARBA00022692"/>
    </source>
</evidence>
<dbReference type="OrthoDB" id="9814265at2"/>
<feature type="transmembrane region" description="Helical" evidence="9">
    <location>
        <begin position="47"/>
        <end position="64"/>
    </location>
</feature>
<dbReference type="STRING" id="1121429.SAMN02745133_02749"/>
<feature type="transmembrane region" description="Helical" evidence="9">
    <location>
        <begin position="85"/>
        <end position="103"/>
    </location>
</feature>
<keyword evidence="12" id="KW-1185">Reference proteome</keyword>
<feature type="transmembrane region" description="Helical" evidence="9">
    <location>
        <begin position="14"/>
        <end position="35"/>
    </location>
</feature>
<keyword evidence="7 9" id="KW-0472">Membrane</keyword>
<dbReference type="InterPro" id="IPR055348">
    <property type="entry name" value="DctQ"/>
</dbReference>
<evidence type="ECO:0000256" key="1">
    <source>
        <dbReference type="ARBA" id="ARBA00004429"/>
    </source>
</evidence>
<dbReference type="InterPro" id="IPR007387">
    <property type="entry name" value="TRAP_DctQ"/>
</dbReference>
<dbReference type="AlphaFoldDB" id="A0A1M5BZ45"/>
<gene>
    <name evidence="11" type="ORF">SAMN02745133_02749</name>
</gene>
<comment type="similarity">
    <text evidence="8">Belongs to the TRAP transporter small permease family.</text>
</comment>
<evidence type="ECO:0000313" key="11">
    <source>
        <dbReference type="EMBL" id="SHF47705.1"/>
    </source>
</evidence>
<dbReference type="Proteomes" id="UP000184148">
    <property type="component" value="Unassembled WGS sequence"/>
</dbReference>
<evidence type="ECO:0000256" key="9">
    <source>
        <dbReference type="SAM" id="Phobius"/>
    </source>
</evidence>
<dbReference type="GO" id="GO:0022857">
    <property type="term" value="F:transmembrane transporter activity"/>
    <property type="evidence" value="ECO:0007669"/>
    <property type="project" value="TreeGrafter"/>
</dbReference>
<keyword evidence="5 9" id="KW-0812">Transmembrane</keyword>
<sequence length="176" mass="19986">MGLLRKIDKHLEEYLLSFLLSTTVILIAVQVFMRYVMHASPSWTEELARYLFIWMVYIGISYGVKMQRHIKVDAIMLILPFKAQKYLLIFSNILFIVFCVFIIQQGTAVAMNLLSFGQTSPALSIPMGYIYMASPIGFSLAIIRLVQNIVVIVSELKGLNQENNIVGSTIRTSDSR</sequence>
<accession>A0A1M5BZ45</accession>
<evidence type="ECO:0000256" key="2">
    <source>
        <dbReference type="ARBA" id="ARBA00022448"/>
    </source>
</evidence>
<evidence type="ECO:0000256" key="7">
    <source>
        <dbReference type="ARBA" id="ARBA00023136"/>
    </source>
</evidence>
<keyword evidence="3" id="KW-1003">Cell membrane</keyword>
<feature type="transmembrane region" description="Helical" evidence="9">
    <location>
        <begin position="123"/>
        <end position="146"/>
    </location>
</feature>
<dbReference type="GO" id="GO:0005886">
    <property type="term" value="C:plasma membrane"/>
    <property type="evidence" value="ECO:0007669"/>
    <property type="project" value="UniProtKB-SubCell"/>
</dbReference>
<keyword evidence="2" id="KW-0813">Transport</keyword>
<evidence type="ECO:0000313" key="12">
    <source>
        <dbReference type="Proteomes" id="UP000184148"/>
    </source>
</evidence>
<dbReference type="PANTHER" id="PTHR35011">
    <property type="entry name" value="2,3-DIKETO-L-GULONATE TRAP TRANSPORTER SMALL PERMEASE PROTEIN YIAM"/>
    <property type="match status" value="1"/>
</dbReference>